<reference evidence="2" key="1">
    <citation type="submission" date="2016-12" db="EMBL/GenBank/DDBJ databases">
        <title>Comparative genomics of four Isosphaeraceae planctomycetes: a common pool of plasmids and glycoside hydrolase genes.</title>
        <authorList>
            <person name="Ivanova A."/>
        </authorList>
    </citation>
    <scope>NUCLEOTIDE SEQUENCE [LARGE SCALE GENOMIC DNA]</scope>
    <source>
        <strain evidence="2">PX4</strain>
    </source>
</reference>
<keyword evidence="2" id="KW-1185">Reference proteome</keyword>
<dbReference type="Proteomes" id="UP000186309">
    <property type="component" value="Chromosome"/>
</dbReference>
<proteinExistence type="predicted"/>
<organism evidence="1 2">
    <name type="scientific">Paludisphaera borealis</name>
    <dbReference type="NCBI Taxonomy" id="1387353"/>
    <lineage>
        <taxon>Bacteria</taxon>
        <taxon>Pseudomonadati</taxon>
        <taxon>Planctomycetota</taxon>
        <taxon>Planctomycetia</taxon>
        <taxon>Isosphaerales</taxon>
        <taxon>Isosphaeraceae</taxon>
        <taxon>Paludisphaera</taxon>
    </lineage>
</organism>
<dbReference type="PANTHER" id="PTHR12993:SF11">
    <property type="entry name" value="N-ACETYLGLUCOSAMINYL-PHOSPHATIDYLINOSITOL DE-N-ACETYLASE"/>
    <property type="match status" value="1"/>
</dbReference>
<protein>
    <submittedName>
        <fullName evidence="1">CE14 family carbohydrate esterase</fullName>
        <ecNumber evidence="1">3.5.1.-</ecNumber>
    </submittedName>
</protein>
<dbReference type="OrthoDB" id="9790023at2"/>
<dbReference type="KEGG" id="pbor:BSF38_01593"/>
<evidence type="ECO:0000313" key="1">
    <source>
        <dbReference type="EMBL" id="APW60129.1"/>
    </source>
</evidence>
<dbReference type="AlphaFoldDB" id="A0A1U7CMJ1"/>
<dbReference type="EMBL" id="CP019082">
    <property type="protein sequence ID" value="APW60129.1"/>
    <property type="molecule type" value="Genomic_DNA"/>
</dbReference>
<accession>A0A1U7CMJ1</accession>
<dbReference type="SUPFAM" id="SSF102588">
    <property type="entry name" value="LmbE-like"/>
    <property type="match status" value="1"/>
</dbReference>
<dbReference type="STRING" id="1387353.BSF38_01593"/>
<evidence type="ECO:0000313" key="2">
    <source>
        <dbReference type="Proteomes" id="UP000186309"/>
    </source>
</evidence>
<dbReference type="RefSeq" id="WP_076344556.1">
    <property type="nucleotide sequence ID" value="NZ_CP019082.1"/>
</dbReference>
<dbReference type="EC" id="3.5.1.-" evidence="1"/>
<dbReference type="PANTHER" id="PTHR12993">
    <property type="entry name" value="N-ACETYLGLUCOSAMINYL-PHOSPHATIDYLINOSITOL DE-N-ACETYLASE-RELATED"/>
    <property type="match status" value="1"/>
</dbReference>
<name>A0A1U7CMJ1_9BACT</name>
<keyword evidence="1" id="KW-0378">Hydrolase</keyword>
<sequence>MPPIHRRELLGRASVLGTAAFGAGPSEPTHPKRKLVVTGGHPGDPEYGCGGTIARWTDDGHDAVLLYLNDGVPTGKPKNGVRVAEAGKACEILKARPIFAGQIDGDAVVDRAHYEAFHKILEAERPDVVFTHWPIDNHADHRAMSMLVYDAWLKLKRSFALFYYEVSNGEDTVQFAPTHYVDVTATEPRKRRACFAHASQSPEKFYALQEQVARMRGVERGCLFAEGYIRHIQSPEIALPG</sequence>
<dbReference type="GO" id="GO:0016811">
    <property type="term" value="F:hydrolase activity, acting on carbon-nitrogen (but not peptide) bonds, in linear amides"/>
    <property type="evidence" value="ECO:0007669"/>
    <property type="project" value="TreeGrafter"/>
</dbReference>
<dbReference type="InterPro" id="IPR003737">
    <property type="entry name" value="GlcNAc_PI_deacetylase-related"/>
</dbReference>
<dbReference type="Gene3D" id="3.40.50.10320">
    <property type="entry name" value="LmbE-like"/>
    <property type="match status" value="1"/>
</dbReference>
<dbReference type="InterPro" id="IPR024078">
    <property type="entry name" value="LmbE-like_dom_sf"/>
</dbReference>
<gene>
    <name evidence="1" type="primary">bshB1_1</name>
    <name evidence="1" type="ORF">BSF38_01593</name>
</gene>
<dbReference type="Pfam" id="PF02585">
    <property type="entry name" value="PIG-L"/>
    <property type="match status" value="1"/>
</dbReference>